<evidence type="ECO:0000313" key="1">
    <source>
        <dbReference type="EMBL" id="MFC6723787.1"/>
    </source>
</evidence>
<name>A0ABD5RYE9_9EURY</name>
<organism evidence="1 2">
    <name type="scientific">Halobium palmae</name>
    <dbReference type="NCBI Taxonomy" id="1776492"/>
    <lineage>
        <taxon>Archaea</taxon>
        <taxon>Methanobacteriati</taxon>
        <taxon>Methanobacteriota</taxon>
        <taxon>Stenosarchaea group</taxon>
        <taxon>Halobacteria</taxon>
        <taxon>Halobacteriales</taxon>
        <taxon>Haloferacaceae</taxon>
        <taxon>Halobium</taxon>
    </lineage>
</organism>
<comment type="caution">
    <text evidence="1">The sequence shown here is derived from an EMBL/GenBank/DDBJ whole genome shotgun (WGS) entry which is preliminary data.</text>
</comment>
<sequence>MTDHFRRRLRQPGRYVTLPLASEAIREGQLRWNRTDGWRFALVRDGVRFVVVVGDTETSSPVIVTGWSEIDSWTTAAASDRWLEDDLHAIQLRADLSETPDEQIPLRIRPRAIDRPIEIGPHRITTEAGLASVVCADCRGRYRSKETLLASRCRSQG</sequence>
<reference evidence="1 2" key="1">
    <citation type="journal article" date="2019" name="Int. J. Syst. Evol. Microbiol.">
        <title>The Global Catalogue of Microorganisms (GCM) 10K type strain sequencing project: providing services to taxonomists for standard genome sequencing and annotation.</title>
        <authorList>
            <consortium name="The Broad Institute Genomics Platform"/>
            <consortium name="The Broad Institute Genome Sequencing Center for Infectious Disease"/>
            <person name="Wu L."/>
            <person name="Ma J."/>
        </authorList>
    </citation>
    <scope>NUCLEOTIDE SEQUENCE [LARGE SCALE GENOMIC DNA]</scope>
    <source>
        <strain evidence="1 2">NBRC 111368</strain>
    </source>
</reference>
<proteinExistence type="predicted"/>
<gene>
    <name evidence="1" type="ORF">ACFQE1_05215</name>
</gene>
<accession>A0ABD5RYE9</accession>
<dbReference type="Proteomes" id="UP001596328">
    <property type="component" value="Unassembled WGS sequence"/>
</dbReference>
<dbReference type="AlphaFoldDB" id="A0ABD5RYE9"/>
<evidence type="ECO:0000313" key="2">
    <source>
        <dbReference type="Proteomes" id="UP001596328"/>
    </source>
</evidence>
<dbReference type="EMBL" id="JBHSWU010000047">
    <property type="protein sequence ID" value="MFC6723787.1"/>
    <property type="molecule type" value="Genomic_DNA"/>
</dbReference>
<keyword evidence="2" id="KW-1185">Reference proteome</keyword>
<protein>
    <submittedName>
        <fullName evidence="1">Uncharacterized protein</fullName>
    </submittedName>
</protein>